<dbReference type="GeneID" id="112494649"/>
<name>A0AAJ7RL57_CEPCN</name>
<dbReference type="AlphaFoldDB" id="A0AAJ7RL57"/>
<evidence type="ECO:0000313" key="3">
    <source>
        <dbReference type="RefSeq" id="XP_024942913.1"/>
    </source>
</evidence>
<dbReference type="Proteomes" id="UP000694920">
    <property type="component" value="Unplaced"/>
</dbReference>
<dbReference type="RefSeq" id="XP_024942913.1">
    <property type="nucleotide sequence ID" value="XM_025087145.1"/>
</dbReference>
<feature type="compositionally biased region" description="Low complexity" evidence="1">
    <location>
        <begin position="63"/>
        <end position="79"/>
    </location>
</feature>
<gene>
    <name evidence="3" type="primary">LOC112494649</name>
</gene>
<feature type="compositionally biased region" description="Low complexity" evidence="1">
    <location>
        <begin position="11"/>
        <end position="28"/>
    </location>
</feature>
<proteinExistence type="predicted"/>
<keyword evidence="2" id="KW-1185">Reference proteome</keyword>
<evidence type="ECO:0000256" key="1">
    <source>
        <dbReference type="SAM" id="MobiDB-lite"/>
    </source>
</evidence>
<feature type="region of interest" description="Disordered" evidence="1">
    <location>
        <begin position="112"/>
        <end position="133"/>
    </location>
</feature>
<feature type="compositionally biased region" description="Basic residues" evidence="1">
    <location>
        <begin position="121"/>
        <end position="133"/>
    </location>
</feature>
<protein>
    <submittedName>
        <fullName evidence="3">Uncharacterized protein LOC112494649</fullName>
    </submittedName>
</protein>
<sequence length="133" mass="13952">MSQQRRGSARGSPVSGLPGPSAAAAASSQENQMRGIPLPGMVPSHSVHGSPMHGNPIHGFVNPLGPAGPAGLAHPGSHPLAIPGISHHPSSVHQVHRASIFLRSNKEISCLGARPKDTRRSHQALRTRRTPRH</sequence>
<accession>A0AAJ7RL57</accession>
<dbReference type="KEGG" id="ccin:112494649"/>
<organism evidence="2 3">
    <name type="scientific">Cephus cinctus</name>
    <name type="common">Wheat stem sawfly</name>
    <dbReference type="NCBI Taxonomy" id="211228"/>
    <lineage>
        <taxon>Eukaryota</taxon>
        <taxon>Metazoa</taxon>
        <taxon>Ecdysozoa</taxon>
        <taxon>Arthropoda</taxon>
        <taxon>Hexapoda</taxon>
        <taxon>Insecta</taxon>
        <taxon>Pterygota</taxon>
        <taxon>Neoptera</taxon>
        <taxon>Endopterygota</taxon>
        <taxon>Hymenoptera</taxon>
        <taxon>Cephoidea</taxon>
        <taxon>Cephidae</taxon>
        <taxon>Cephus</taxon>
    </lineage>
</organism>
<reference evidence="3" key="1">
    <citation type="submission" date="2025-08" db="UniProtKB">
        <authorList>
            <consortium name="RefSeq"/>
        </authorList>
    </citation>
    <scope>IDENTIFICATION</scope>
</reference>
<evidence type="ECO:0000313" key="2">
    <source>
        <dbReference type="Proteomes" id="UP000694920"/>
    </source>
</evidence>
<feature type="region of interest" description="Disordered" evidence="1">
    <location>
        <begin position="1"/>
        <end position="91"/>
    </location>
</feature>